<dbReference type="RefSeq" id="WP_273171897.1">
    <property type="nucleotide sequence ID" value="NZ_JAAXZR010000001.1"/>
</dbReference>
<evidence type="ECO:0000313" key="3">
    <source>
        <dbReference type="Proteomes" id="UP000767327"/>
    </source>
</evidence>
<dbReference type="Proteomes" id="UP000767327">
    <property type="component" value="Unassembled WGS sequence"/>
</dbReference>
<reference evidence="2" key="2">
    <citation type="submission" date="2020-01" db="EMBL/GenBank/DDBJ databases">
        <authorList>
            <person name="Campanaro S."/>
        </authorList>
    </citation>
    <scope>NUCLEOTIDE SEQUENCE</scope>
    <source>
        <strain evidence="2">AS01afH2WH_6</strain>
    </source>
</reference>
<feature type="compositionally biased region" description="Low complexity" evidence="1">
    <location>
        <begin position="1"/>
        <end position="22"/>
    </location>
</feature>
<feature type="non-terminal residue" evidence="2">
    <location>
        <position position="441"/>
    </location>
</feature>
<name>A0A971IBF8_9BIFI</name>
<dbReference type="AlphaFoldDB" id="A0A971IBF8"/>
<organism evidence="2 3">
    <name type="scientific">Bifidobacterium crudilactis</name>
    <dbReference type="NCBI Taxonomy" id="327277"/>
    <lineage>
        <taxon>Bacteria</taxon>
        <taxon>Bacillati</taxon>
        <taxon>Actinomycetota</taxon>
        <taxon>Actinomycetes</taxon>
        <taxon>Bifidobacteriales</taxon>
        <taxon>Bifidobacteriaceae</taxon>
        <taxon>Bifidobacterium</taxon>
    </lineage>
</organism>
<comment type="caution">
    <text evidence="2">The sequence shown here is derived from an EMBL/GenBank/DDBJ whole genome shotgun (WGS) entry which is preliminary data.</text>
</comment>
<feature type="region of interest" description="Disordered" evidence="1">
    <location>
        <begin position="293"/>
        <end position="313"/>
    </location>
</feature>
<evidence type="ECO:0000256" key="1">
    <source>
        <dbReference type="SAM" id="MobiDB-lite"/>
    </source>
</evidence>
<feature type="region of interest" description="Disordered" evidence="1">
    <location>
        <begin position="1"/>
        <end position="26"/>
    </location>
</feature>
<dbReference type="EMBL" id="JAAXZR010000001">
    <property type="protein sequence ID" value="NLT78681.1"/>
    <property type="molecule type" value="Genomic_DNA"/>
</dbReference>
<protein>
    <submittedName>
        <fullName evidence="2">Uncharacterized protein</fullName>
    </submittedName>
</protein>
<accession>A0A971IBF8</accession>
<reference evidence="2" key="1">
    <citation type="journal article" date="2020" name="Biotechnol. Biofuels">
        <title>New insights from the biogas microbiome by comprehensive genome-resolved metagenomics of nearly 1600 species originating from multiple anaerobic digesters.</title>
        <authorList>
            <person name="Campanaro S."/>
            <person name="Treu L."/>
            <person name="Rodriguez-R L.M."/>
            <person name="Kovalovszki A."/>
            <person name="Ziels R.M."/>
            <person name="Maus I."/>
            <person name="Zhu X."/>
            <person name="Kougias P.G."/>
            <person name="Basile A."/>
            <person name="Luo G."/>
            <person name="Schluter A."/>
            <person name="Konstantinidis K.T."/>
            <person name="Angelidaki I."/>
        </authorList>
    </citation>
    <scope>NUCLEOTIDE SEQUENCE</scope>
    <source>
        <strain evidence="2">AS01afH2WH_6</strain>
    </source>
</reference>
<proteinExistence type="predicted"/>
<feature type="compositionally biased region" description="Low complexity" evidence="1">
    <location>
        <begin position="294"/>
        <end position="306"/>
    </location>
</feature>
<evidence type="ECO:0000313" key="2">
    <source>
        <dbReference type="EMBL" id="NLT78681.1"/>
    </source>
</evidence>
<gene>
    <name evidence="2" type="ORF">GXW98_00090</name>
</gene>
<feature type="region of interest" description="Disordered" evidence="1">
    <location>
        <begin position="377"/>
        <end position="405"/>
    </location>
</feature>
<sequence>MVTAQAAQAETATSSSQSEQQSNAVQGCSYGSGGPNADALCWIDFSTFGTVSADSMPANKPLTINLGRYKITMNVKVSAGADGANGVLATQLPTWTESGKSGSLLGATKAGQDYYVGTSGKPALYQVVANPGITTDFAQRDTVSLEQIQVFDTQNNDAPVTSGYSLVMADAESTGPSHEGFTWTSDKALNKYLDVTPSGWAEPCTKGLTGLGSTSVTCETANGTVPGNGIVMVSADAPTTISSAFRNSAGGNSRQGIAIAVVFSTATAGLNVVQNGGSNAGFTVTAKNEGGTLGATSSSGGETSSGKQQFLSGAEGSKTTYSIAKSTGSNTTSEDAYKIIWECQVNGEKYTPVLSADGKTATVTTPANGASSCVATATAEPPTTGDDSKTINPNTTAELSPETTKGAGDIKTVTFADGSTTKTVPGEGTWTIELVNGQPKA</sequence>
<feature type="compositionally biased region" description="Polar residues" evidence="1">
    <location>
        <begin position="390"/>
        <end position="403"/>
    </location>
</feature>